<keyword evidence="4" id="KW-0694">RNA-binding</keyword>
<dbReference type="PROSITE" id="PS50159">
    <property type="entry name" value="RIBOSOMAL_S13_2"/>
    <property type="match status" value="1"/>
</dbReference>
<comment type="subunit">
    <text evidence="4">Part of the 30S ribosomal subunit. Forms a loose heterodimer with protein S19. Forms two bridges to the 50S subunit in the 70S ribosome.</text>
</comment>
<comment type="function">
    <text evidence="4">Located at the top of the head of the 30S subunit, it contacts several helices of the 16S rRNA. In the 70S ribosome it contacts the 23S rRNA (bridge B1a) and protein L5 of the 50S subunit (bridge B1b), connecting the 2 subunits; these bridges are implicated in subunit movement.</text>
</comment>
<dbReference type="InterPro" id="IPR010979">
    <property type="entry name" value="Ribosomal_uS13-like_H2TH"/>
</dbReference>
<evidence type="ECO:0000313" key="6">
    <source>
        <dbReference type="Proteomes" id="UP001208689"/>
    </source>
</evidence>
<gene>
    <name evidence="4" type="primary">rps13</name>
    <name evidence="5" type="ORF">NEF87_004554</name>
</gene>
<evidence type="ECO:0000256" key="1">
    <source>
        <dbReference type="ARBA" id="ARBA00008080"/>
    </source>
</evidence>
<evidence type="ECO:0000256" key="3">
    <source>
        <dbReference type="ARBA" id="ARBA00023274"/>
    </source>
</evidence>
<evidence type="ECO:0000256" key="2">
    <source>
        <dbReference type="ARBA" id="ARBA00022980"/>
    </source>
</evidence>
<sequence length="186" mass="21959">MMYSFSCDLIAKMECTILPQKTYHDKEFYQKKPEFRNLLRIIGTSVEGHRSVPFGLSQIRGVGMRLAQAICRIYAQKDPNFDVNMRIGLLTEEQQEKLVEMIKNPVKYGVPLWMVNRQKDLRTGEFRHISGTDLELVHKMDIDRMKRTRSWKGIRHMYGLKVRGQRTRTTGRRGLVVGYYRKDMKK</sequence>
<protein>
    <recommendedName>
        <fullName evidence="4">Small ribosomal subunit protein uS13</fullName>
    </recommendedName>
</protein>
<evidence type="ECO:0000256" key="4">
    <source>
        <dbReference type="HAMAP-Rule" id="MF_01315"/>
    </source>
</evidence>
<evidence type="ECO:0000313" key="5">
    <source>
        <dbReference type="EMBL" id="UYP48269.1"/>
    </source>
</evidence>
<dbReference type="EMBL" id="CP104013">
    <property type="protein sequence ID" value="UYP48269.1"/>
    <property type="molecule type" value="Genomic_DNA"/>
</dbReference>
<keyword evidence="3 4" id="KW-0687">Ribonucleoprotein</keyword>
<comment type="similarity">
    <text evidence="1 4">Belongs to the universal ribosomal protein uS13 family.</text>
</comment>
<dbReference type="NCBIfam" id="NF003140">
    <property type="entry name" value="PRK04053.1"/>
    <property type="match status" value="1"/>
</dbReference>
<keyword evidence="4" id="KW-0699">rRNA-binding</keyword>
<dbReference type="SUPFAM" id="SSF46946">
    <property type="entry name" value="S13-like H2TH domain"/>
    <property type="match status" value="1"/>
</dbReference>
<dbReference type="Gene3D" id="1.10.8.50">
    <property type="match status" value="1"/>
</dbReference>
<keyword evidence="2 4" id="KW-0689">Ribosomal protein</keyword>
<dbReference type="InterPro" id="IPR001892">
    <property type="entry name" value="Ribosomal_uS13"/>
</dbReference>
<name>A0ABY6I0N7_9ARCH</name>
<accession>A0ABY6I0N7</accession>
<dbReference type="Proteomes" id="UP001208689">
    <property type="component" value="Chromosome"/>
</dbReference>
<dbReference type="PANTHER" id="PTHR10871:SF3">
    <property type="entry name" value="SMALL RIBOSOMAL SUBUNIT PROTEIN US13"/>
    <property type="match status" value="1"/>
</dbReference>
<dbReference type="HAMAP" id="MF_01315">
    <property type="entry name" value="Ribosomal_uS13"/>
    <property type="match status" value="1"/>
</dbReference>
<dbReference type="GO" id="GO:0005840">
    <property type="term" value="C:ribosome"/>
    <property type="evidence" value="ECO:0007669"/>
    <property type="project" value="UniProtKB-KW"/>
</dbReference>
<dbReference type="Gene3D" id="4.10.910.10">
    <property type="entry name" value="30s ribosomal protein s13, domain 2"/>
    <property type="match status" value="1"/>
</dbReference>
<dbReference type="InterPro" id="IPR027437">
    <property type="entry name" value="Rbsml_uS13_C"/>
</dbReference>
<dbReference type="PANTHER" id="PTHR10871">
    <property type="entry name" value="30S RIBOSOMAL PROTEIN S13/40S RIBOSOMAL PROTEIN S18"/>
    <property type="match status" value="1"/>
</dbReference>
<organism evidence="5 6">
    <name type="scientific">Candidatus Lokiarchaeum ossiferum</name>
    <dbReference type="NCBI Taxonomy" id="2951803"/>
    <lineage>
        <taxon>Archaea</taxon>
        <taxon>Promethearchaeati</taxon>
        <taxon>Promethearchaeota</taxon>
        <taxon>Promethearchaeia</taxon>
        <taxon>Promethearchaeales</taxon>
        <taxon>Promethearchaeaceae</taxon>
        <taxon>Candidatus Lokiarchaeum</taxon>
    </lineage>
</organism>
<proteinExistence type="inferred from homology"/>
<keyword evidence="6" id="KW-1185">Reference proteome</keyword>
<dbReference type="PROSITE" id="PS00646">
    <property type="entry name" value="RIBOSOMAL_S13_1"/>
    <property type="match status" value="1"/>
</dbReference>
<reference evidence="5" key="1">
    <citation type="submission" date="2022-09" db="EMBL/GenBank/DDBJ databases">
        <title>Actin cytoskeleton and complex cell architecture in an #Asgard archaeon.</title>
        <authorList>
            <person name="Ponce Toledo R.I."/>
            <person name="Schleper C."/>
            <person name="Rodrigues Oliveira T."/>
            <person name="Wollweber F."/>
            <person name="Xu J."/>
            <person name="Rittmann S."/>
            <person name="Klingl A."/>
            <person name="Pilhofer M."/>
        </authorList>
    </citation>
    <scope>NUCLEOTIDE SEQUENCE</scope>
    <source>
        <strain evidence="5">B-35</strain>
    </source>
</reference>
<dbReference type="Pfam" id="PF00416">
    <property type="entry name" value="Ribosomal_S13"/>
    <property type="match status" value="1"/>
</dbReference>
<dbReference type="InterPro" id="IPR018269">
    <property type="entry name" value="Ribosomal_uS13_CS"/>
</dbReference>